<keyword evidence="5" id="KW-0411">Iron-sulfur</keyword>
<comment type="caution">
    <text evidence="7">The sequence shown here is derived from an EMBL/GenBank/DDBJ whole genome shotgun (WGS) entry which is preliminary data.</text>
</comment>
<keyword evidence="2" id="KW-0949">S-adenosyl-L-methionine</keyword>
<dbReference type="SFLD" id="SFLDG01067">
    <property type="entry name" value="SPASM/twitch_domain_containing"/>
    <property type="match status" value="1"/>
</dbReference>
<name>A0A5D3YDI3_9PROT</name>
<evidence type="ECO:0000259" key="6">
    <source>
        <dbReference type="PROSITE" id="PS51918"/>
    </source>
</evidence>
<reference evidence="7 8" key="1">
    <citation type="submission" date="2019-07" db="EMBL/GenBank/DDBJ databases">
        <title>Active sludge and wastewater microbial communities from Klosterneuburg, Austria.</title>
        <authorList>
            <person name="Wagner M."/>
        </authorList>
    </citation>
    <scope>NUCLEOTIDE SEQUENCE [LARGE SCALE GENOMIC DNA]</scope>
    <source>
        <strain evidence="7 8">Nm2</strain>
    </source>
</reference>
<proteinExistence type="predicted"/>
<evidence type="ECO:0000256" key="4">
    <source>
        <dbReference type="ARBA" id="ARBA00023004"/>
    </source>
</evidence>
<evidence type="ECO:0000256" key="3">
    <source>
        <dbReference type="ARBA" id="ARBA00022723"/>
    </source>
</evidence>
<evidence type="ECO:0000313" key="7">
    <source>
        <dbReference type="EMBL" id="TYP89375.1"/>
    </source>
</evidence>
<dbReference type="Pfam" id="PF04055">
    <property type="entry name" value="Radical_SAM"/>
    <property type="match status" value="1"/>
</dbReference>
<gene>
    <name evidence="7" type="ORF">BCL69_101732</name>
</gene>
<accession>A0A5D3YDI3</accession>
<dbReference type="SFLD" id="SFLDG01384">
    <property type="entry name" value="thioether_bond_formation_requi"/>
    <property type="match status" value="1"/>
</dbReference>
<feature type="domain" description="Radical SAM core" evidence="6">
    <location>
        <begin position="91"/>
        <end position="324"/>
    </location>
</feature>
<dbReference type="RefSeq" id="WP_082110468.1">
    <property type="nucleotide sequence ID" value="NZ_CP011451.1"/>
</dbReference>
<dbReference type="EMBL" id="VNHT01000017">
    <property type="protein sequence ID" value="TYP89375.1"/>
    <property type="molecule type" value="Genomic_DNA"/>
</dbReference>
<sequence length="469" mass="51185">MTTPSMDASFTAAFTQHIVTASRPHHPDAHLVEDANGAHLLLVNGSRLYHLPPELATEFRAALHDADVRVLQSLIAWHGLQAASLIDDTPLAPPPIHALSLAIAQKCNLGCTYCYAQQGEFGGRAKNMELATAQQAVDLLLAKAAPGSKVNLAFMGGEPLANRRVLRTVTEYARTQAAQRDIRCHFSITTNGSLLQREDADFFEQHGFAVTVSLDGPAEQHDRLRPFKGGKGSFDQIVARLAPLLEKQRQMQVSARVTVTPFNLNLPQTLDLFIGMGFHSVGFSPLLRAPNGQAEMGSDDMTNMLEGMIACGLAFEQHVLRGERYPFMNMQNALRELQRGTHRPYPCGAGAGYFGVSAEGELSACHRFVGDAQGKMGDLTHGVDPARQTQWLAERHVHQQHPCHTCWARYLCGGGCHHEVLARGRSACDYIRGWLHYTIGAHQRLNQLAPAWFTGPGAGRVTGADDPLG</sequence>
<dbReference type="InterPro" id="IPR023885">
    <property type="entry name" value="4Fe4S-binding_SPASM_dom"/>
</dbReference>
<dbReference type="InterPro" id="IPR013785">
    <property type="entry name" value="Aldolase_TIM"/>
</dbReference>
<dbReference type="SUPFAM" id="SSF102114">
    <property type="entry name" value="Radical SAM enzymes"/>
    <property type="match status" value="1"/>
</dbReference>
<dbReference type="InterPro" id="IPR007197">
    <property type="entry name" value="rSAM"/>
</dbReference>
<dbReference type="GO" id="GO:0016491">
    <property type="term" value="F:oxidoreductase activity"/>
    <property type="evidence" value="ECO:0007669"/>
    <property type="project" value="InterPro"/>
</dbReference>
<evidence type="ECO:0000256" key="5">
    <source>
        <dbReference type="ARBA" id="ARBA00023014"/>
    </source>
</evidence>
<evidence type="ECO:0000256" key="1">
    <source>
        <dbReference type="ARBA" id="ARBA00001966"/>
    </source>
</evidence>
<dbReference type="InterPro" id="IPR058240">
    <property type="entry name" value="rSAM_sf"/>
</dbReference>
<dbReference type="GO" id="GO:0046872">
    <property type="term" value="F:metal ion binding"/>
    <property type="evidence" value="ECO:0007669"/>
    <property type="project" value="UniProtKB-KW"/>
</dbReference>
<comment type="cofactor">
    <cofactor evidence="1">
        <name>[4Fe-4S] cluster</name>
        <dbReference type="ChEBI" id="CHEBI:49883"/>
    </cofactor>
</comment>
<evidence type="ECO:0000256" key="2">
    <source>
        <dbReference type="ARBA" id="ARBA00022691"/>
    </source>
</evidence>
<dbReference type="GO" id="GO:0051536">
    <property type="term" value="F:iron-sulfur cluster binding"/>
    <property type="evidence" value="ECO:0007669"/>
    <property type="project" value="UniProtKB-KW"/>
</dbReference>
<keyword evidence="4" id="KW-0408">Iron</keyword>
<dbReference type="NCBIfam" id="TIGR04085">
    <property type="entry name" value="rSAM_more_4Fe4S"/>
    <property type="match status" value="1"/>
</dbReference>
<protein>
    <recommendedName>
        <fullName evidence="6">Radical SAM core domain-containing protein</fullName>
    </recommendedName>
</protein>
<dbReference type="PROSITE" id="PS51918">
    <property type="entry name" value="RADICAL_SAM"/>
    <property type="match status" value="1"/>
</dbReference>
<organism evidence="7 8">
    <name type="scientific">Nitrosomonas communis</name>
    <dbReference type="NCBI Taxonomy" id="44574"/>
    <lineage>
        <taxon>Bacteria</taxon>
        <taxon>Pseudomonadati</taxon>
        <taxon>Pseudomonadota</taxon>
        <taxon>Betaproteobacteria</taxon>
        <taxon>Nitrosomonadales</taxon>
        <taxon>Nitrosomonadaceae</taxon>
        <taxon>Nitrosomonas</taxon>
    </lineage>
</organism>
<dbReference type="Proteomes" id="UP000324176">
    <property type="component" value="Unassembled WGS sequence"/>
</dbReference>
<evidence type="ECO:0000313" key="8">
    <source>
        <dbReference type="Proteomes" id="UP000324176"/>
    </source>
</evidence>
<dbReference type="PANTHER" id="PTHR43273">
    <property type="entry name" value="ANAEROBIC SULFATASE-MATURATING ENZYME HOMOLOG ASLB-RELATED"/>
    <property type="match status" value="1"/>
</dbReference>
<dbReference type="PANTHER" id="PTHR43273:SF8">
    <property type="entry name" value="RADICAL SAM DOMAIN PROTEIN"/>
    <property type="match status" value="1"/>
</dbReference>
<keyword evidence="3" id="KW-0479">Metal-binding</keyword>
<dbReference type="SFLD" id="SFLDG01386">
    <property type="entry name" value="main_SPASM_domain-containing"/>
    <property type="match status" value="1"/>
</dbReference>
<dbReference type="Gene3D" id="3.20.20.70">
    <property type="entry name" value="Aldolase class I"/>
    <property type="match status" value="1"/>
</dbReference>
<dbReference type="CDD" id="cd01335">
    <property type="entry name" value="Radical_SAM"/>
    <property type="match status" value="1"/>
</dbReference>
<dbReference type="AlphaFoldDB" id="A0A5D3YDI3"/>
<dbReference type="SFLD" id="SFLDS00029">
    <property type="entry name" value="Radical_SAM"/>
    <property type="match status" value="1"/>
</dbReference>
<dbReference type="InterPro" id="IPR023867">
    <property type="entry name" value="Sulphatase_maturase_rSAM"/>
</dbReference>